<dbReference type="InterPro" id="IPR001356">
    <property type="entry name" value="HD"/>
</dbReference>
<sequence length="243" mass="27934">MSSYFLNSYQSGQSEYQNQVGLYSASYDPIRQLQSYSIPENRNYSGGYSTESKYNYSELQRGSSNTTTPGSYTSAAAPYAEANNNTYTNRSLAHAGNLSHYDLSCNSQRSKESVESHEQSLKKEKDASDDGGKTSTVIYPWMRSNNYCGSDQRRGRQTYTRYQTLELEKEFHFNRYLTRRRRIEIAHALGLTERQIKIWFQNRRMKWKKEQKVGDSKAPFDEHQKPQHVNGGDPSSADTTDVS</sequence>
<gene>
    <name evidence="12" type="primary">BsimHox6</name>
</gene>
<dbReference type="Pfam" id="PF00046">
    <property type="entry name" value="Homeodomain"/>
    <property type="match status" value="1"/>
</dbReference>
<name>C6L7U8_9BILA</name>
<evidence type="ECO:0000256" key="4">
    <source>
        <dbReference type="ARBA" id="ARBA00023125"/>
    </source>
</evidence>
<dbReference type="PRINTS" id="PR00025">
    <property type="entry name" value="ANTENNAPEDIA"/>
</dbReference>
<dbReference type="GO" id="GO:0005634">
    <property type="term" value="C:nucleus"/>
    <property type="evidence" value="ECO:0007669"/>
    <property type="project" value="UniProtKB-SubCell"/>
</dbReference>
<feature type="compositionally biased region" description="Basic and acidic residues" evidence="10">
    <location>
        <begin position="210"/>
        <end position="225"/>
    </location>
</feature>
<dbReference type="Gene3D" id="1.10.10.60">
    <property type="entry name" value="Homeodomain-like"/>
    <property type="match status" value="1"/>
</dbReference>
<dbReference type="CDD" id="cd00086">
    <property type="entry name" value="homeodomain"/>
    <property type="match status" value="1"/>
</dbReference>
<dbReference type="InterPro" id="IPR000047">
    <property type="entry name" value="HTH_motif"/>
</dbReference>
<dbReference type="EMBL" id="AB506752">
    <property type="protein sequence ID" value="BAH96549.1"/>
    <property type="molecule type" value="mRNA"/>
</dbReference>
<dbReference type="GO" id="GO:0000981">
    <property type="term" value="F:DNA-binding transcription factor activity, RNA polymerase II-specific"/>
    <property type="evidence" value="ECO:0007669"/>
    <property type="project" value="InterPro"/>
</dbReference>
<evidence type="ECO:0000256" key="8">
    <source>
        <dbReference type="RuleBase" id="RU000682"/>
    </source>
</evidence>
<comment type="similarity">
    <text evidence="2 9">Belongs to the Antp homeobox family.</text>
</comment>
<organism evidence="12">
    <name type="scientific">Balanoglossus simodensis</name>
    <dbReference type="NCBI Taxonomy" id="650464"/>
    <lineage>
        <taxon>Eukaryota</taxon>
        <taxon>Metazoa</taxon>
        <taxon>Hemichordata</taxon>
        <taxon>Enteropneusta</taxon>
        <taxon>Ptychoderidae</taxon>
        <taxon>Balanoglossus</taxon>
    </lineage>
</organism>
<evidence type="ECO:0000256" key="9">
    <source>
        <dbReference type="RuleBase" id="RU004442"/>
    </source>
</evidence>
<protein>
    <submittedName>
        <fullName evidence="12">Homeodomain transcription factor</fullName>
    </submittedName>
</protein>
<feature type="domain" description="Homeobox" evidence="11">
    <location>
        <begin position="150"/>
        <end position="210"/>
    </location>
</feature>
<dbReference type="InterPro" id="IPR017970">
    <property type="entry name" value="Homeobox_CS"/>
</dbReference>
<evidence type="ECO:0000259" key="11">
    <source>
        <dbReference type="PROSITE" id="PS50071"/>
    </source>
</evidence>
<keyword evidence="6 7" id="KW-0539">Nucleus</keyword>
<dbReference type="InterPro" id="IPR009057">
    <property type="entry name" value="Homeodomain-like_sf"/>
</dbReference>
<dbReference type="PRINTS" id="PR00024">
    <property type="entry name" value="HOMEOBOX"/>
</dbReference>
<dbReference type="AlphaFoldDB" id="C6L7U8"/>
<dbReference type="FunFam" id="1.10.10.60:FF:000017">
    <property type="entry name" value="Homeobox protein antennapedia"/>
    <property type="match status" value="1"/>
</dbReference>
<dbReference type="GO" id="GO:0000978">
    <property type="term" value="F:RNA polymerase II cis-regulatory region sequence-specific DNA binding"/>
    <property type="evidence" value="ECO:0007669"/>
    <property type="project" value="TreeGrafter"/>
</dbReference>
<feature type="region of interest" description="Disordered" evidence="10">
    <location>
        <begin position="106"/>
        <end position="136"/>
    </location>
</feature>
<dbReference type="InterPro" id="IPR017995">
    <property type="entry name" value="Homeobox_antennapedia"/>
</dbReference>
<evidence type="ECO:0000256" key="2">
    <source>
        <dbReference type="ARBA" id="ARBA00009107"/>
    </source>
</evidence>
<evidence type="ECO:0000256" key="1">
    <source>
        <dbReference type="ARBA" id="ARBA00004123"/>
    </source>
</evidence>
<evidence type="ECO:0000256" key="6">
    <source>
        <dbReference type="ARBA" id="ARBA00023242"/>
    </source>
</evidence>
<dbReference type="PROSITE" id="PS00032">
    <property type="entry name" value="ANTENNAPEDIA"/>
    <property type="match status" value="1"/>
</dbReference>
<dbReference type="PANTHER" id="PTHR45659">
    <property type="entry name" value="HOMEOBOX PROTEIN HOX"/>
    <property type="match status" value="1"/>
</dbReference>
<feature type="compositionally biased region" description="Basic and acidic residues" evidence="10">
    <location>
        <begin position="109"/>
        <end position="132"/>
    </location>
</feature>
<dbReference type="SMART" id="SM00389">
    <property type="entry name" value="HOX"/>
    <property type="match status" value="1"/>
</dbReference>
<evidence type="ECO:0000256" key="5">
    <source>
        <dbReference type="ARBA" id="ARBA00023155"/>
    </source>
</evidence>
<evidence type="ECO:0000256" key="10">
    <source>
        <dbReference type="SAM" id="MobiDB-lite"/>
    </source>
</evidence>
<dbReference type="PROSITE" id="PS50071">
    <property type="entry name" value="HOMEOBOX_2"/>
    <property type="match status" value="1"/>
</dbReference>
<evidence type="ECO:0000313" key="12">
    <source>
        <dbReference type="EMBL" id="BAH96549.1"/>
    </source>
</evidence>
<dbReference type="InterPro" id="IPR020479">
    <property type="entry name" value="HD_metazoa"/>
</dbReference>
<dbReference type="InterPro" id="IPR001827">
    <property type="entry name" value="Homeobox_Antennapedia_CS"/>
</dbReference>
<dbReference type="PROSITE" id="PS00027">
    <property type="entry name" value="HOMEOBOX_1"/>
    <property type="match status" value="1"/>
</dbReference>
<feature type="DNA-binding region" description="Homeobox" evidence="7">
    <location>
        <begin position="152"/>
        <end position="211"/>
    </location>
</feature>
<dbReference type="PANTHER" id="PTHR45659:SF14">
    <property type="entry name" value="HOMEOBOX PROTEIN HOX-A6"/>
    <property type="match status" value="1"/>
</dbReference>
<reference evidence="12" key="1">
    <citation type="journal article" date="2009" name="Dev. Genes Evol.">
        <title>Ambulacrarian prototypical Hox and ParaHox gene complements of the indirect-developing hemichordate Balanoglossus simodensis.</title>
        <authorList>
            <person name="Ikuta T."/>
            <person name="Miyamoto N."/>
            <person name="Saito Y."/>
            <person name="Wada H."/>
            <person name="Satoh N."/>
            <person name="Saiga H."/>
        </authorList>
    </citation>
    <scope>NUCLEOTIDE SEQUENCE</scope>
</reference>
<comment type="subcellular location">
    <subcellularLocation>
        <location evidence="1 7 8">Nucleus</location>
    </subcellularLocation>
</comment>
<keyword evidence="3" id="KW-0217">Developmental protein</keyword>
<evidence type="ECO:0000256" key="7">
    <source>
        <dbReference type="PROSITE-ProRule" id="PRU00108"/>
    </source>
</evidence>
<accession>C6L7U8</accession>
<keyword evidence="4 7" id="KW-0238">DNA-binding</keyword>
<dbReference type="GO" id="GO:0009952">
    <property type="term" value="P:anterior/posterior pattern specification"/>
    <property type="evidence" value="ECO:0007669"/>
    <property type="project" value="TreeGrafter"/>
</dbReference>
<dbReference type="SUPFAM" id="SSF46689">
    <property type="entry name" value="Homeodomain-like"/>
    <property type="match status" value="1"/>
</dbReference>
<dbReference type="PRINTS" id="PR00031">
    <property type="entry name" value="HTHREPRESSR"/>
</dbReference>
<evidence type="ECO:0000256" key="3">
    <source>
        <dbReference type="ARBA" id="ARBA00022473"/>
    </source>
</evidence>
<dbReference type="InterPro" id="IPR050296">
    <property type="entry name" value="Antp_homeobox"/>
</dbReference>
<feature type="region of interest" description="Disordered" evidence="10">
    <location>
        <begin position="210"/>
        <end position="243"/>
    </location>
</feature>
<keyword evidence="5 7" id="KW-0371">Homeobox</keyword>
<proteinExistence type="evidence at transcript level"/>